<dbReference type="STRING" id="1184609.KILIM_017_00480"/>
<organism evidence="1 2">
    <name type="scientific">Kineosphaera limosa NBRC 100340</name>
    <dbReference type="NCBI Taxonomy" id="1184609"/>
    <lineage>
        <taxon>Bacteria</taxon>
        <taxon>Bacillati</taxon>
        <taxon>Actinomycetota</taxon>
        <taxon>Actinomycetes</taxon>
        <taxon>Micrococcales</taxon>
        <taxon>Dermatophilaceae</taxon>
        <taxon>Kineosphaera</taxon>
    </lineage>
</organism>
<dbReference type="Proteomes" id="UP000008366">
    <property type="component" value="Unassembled WGS sequence"/>
</dbReference>
<gene>
    <name evidence="1" type="ORF">KILIM_017_00480</name>
</gene>
<evidence type="ECO:0000313" key="2">
    <source>
        <dbReference type="Proteomes" id="UP000008366"/>
    </source>
</evidence>
<dbReference type="eggNOG" id="COG5479">
    <property type="taxonomic scope" value="Bacteria"/>
</dbReference>
<dbReference type="InterPro" id="IPR013207">
    <property type="entry name" value="LGFP"/>
</dbReference>
<accession>K6VG93</accession>
<dbReference type="OrthoDB" id="4853485at2"/>
<dbReference type="Pfam" id="PF08310">
    <property type="entry name" value="LGFP"/>
    <property type="match status" value="3"/>
</dbReference>
<sequence>MDHPTLTQLRTRPRGLAGFVETLARRLYGDPAEPGGPTRRSVVLGAALAGTALTVDPKAYVLRPQSAYATVCGPATKAANGWTVFCCTVNKGSNTCPPGSFAAGWWKAADSSWCCGGYRYIIDCNARCTKCGCGRGHLCNSSCWSCKCGRGPSSSCDQRRHCCNAFRYGQCNTHVRCSGGVVCRIASCIPPYAFENCTRTSLRDDRTSQHNAPCLQGCGPLLRKFQALGAERSYLKSSLGPQKAVGDGRGQVVRYQGGAIYWTQATDAQALNAAALTAYLAAGGPAGPLGYPMADSGSDPEWTQRFRGGSIVKGPRTTPQAIWGESFIVWKRLGYGQGILGHPSGPRTQRPDKGWAQAFRNGCVTWGPRTRPVGVAGFIYLEWMKEGGADGPWGYPVSDTEQLPDGSWRGVFEGGTLTFPGPPYVVKRG</sequence>
<keyword evidence="2" id="KW-1185">Reference proteome</keyword>
<name>K6VG93_9MICO</name>
<proteinExistence type="predicted"/>
<comment type="caution">
    <text evidence="1">The sequence shown here is derived from an EMBL/GenBank/DDBJ whole genome shotgun (WGS) entry which is preliminary data.</text>
</comment>
<reference evidence="1 2" key="1">
    <citation type="submission" date="2012-08" db="EMBL/GenBank/DDBJ databases">
        <title>Whole genome shotgun sequence of Kineosphaera limosa NBRC 100340.</title>
        <authorList>
            <person name="Yoshida I."/>
            <person name="Isaki S."/>
            <person name="Hosoyama A."/>
            <person name="Tsuchikane K."/>
            <person name="Katsumata H."/>
            <person name="Ando Y."/>
            <person name="Ohji S."/>
            <person name="Hamada M."/>
            <person name="Tamura T."/>
            <person name="Yamazoe A."/>
            <person name="Yamazaki S."/>
            <person name="Fujita N."/>
        </authorList>
    </citation>
    <scope>NUCLEOTIDE SEQUENCE [LARGE SCALE GENOMIC DNA]</scope>
    <source>
        <strain evidence="1 2">NBRC 100340</strain>
    </source>
</reference>
<protein>
    <submittedName>
        <fullName evidence="1">Uncharacterized protein</fullName>
    </submittedName>
</protein>
<dbReference type="AlphaFoldDB" id="K6VG93"/>
<dbReference type="EMBL" id="BAHD01000017">
    <property type="protein sequence ID" value="GAB95203.1"/>
    <property type="molecule type" value="Genomic_DNA"/>
</dbReference>
<evidence type="ECO:0000313" key="1">
    <source>
        <dbReference type="EMBL" id="GAB95203.1"/>
    </source>
</evidence>